<proteinExistence type="predicted"/>
<organism evidence="1 2">
    <name type="scientific">Pachysolen tannophilus NRRL Y-2460</name>
    <dbReference type="NCBI Taxonomy" id="669874"/>
    <lineage>
        <taxon>Eukaryota</taxon>
        <taxon>Fungi</taxon>
        <taxon>Dikarya</taxon>
        <taxon>Ascomycota</taxon>
        <taxon>Saccharomycotina</taxon>
        <taxon>Pichiomycetes</taxon>
        <taxon>Pachysolenaceae</taxon>
        <taxon>Pachysolen</taxon>
    </lineage>
</organism>
<dbReference type="Proteomes" id="UP000094236">
    <property type="component" value="Unassembled WGS sequence"/>
</dbReference>
<reference evidence="2" key="1">
    <citation type="submission" date="2016-05" db="EMBL/GenBank/DDBJ databases">
        <title>Comparative genomics of biotechnologically important yeasts.</title>
        <authorList>
            <consortium name="DOE Joint Genome Institute"/>
            <person name="Riley R."/>
            <person name="Haridas S."/>
            <person name="Wolfe K.H."/>
            <person name="Lopes M.R."/>
            <person name="Hittinger C.T."/>
            <person name="Goker M."/>
            <person name="Salamov A."/>
            <person name="Wisecaver J."/>
            <person name="Long T.M."/>
            <person name="Aerts A.L."/>
            <person name="Barry K."/>
            <person name="Choi C."/>
            <person name="Clum A."/>
            <person name="Coughlan A.Y."/>
            <person name="Deshpande S."/>
            <person name="Douglass A.P."/>
            <person name="Hanson S.J."/>
            <person name="Klenk H.-P."/>
            <person name="Labutti K."/>
            <person name="Lapidus A."/>
            <person name="Lindquist E."/>
            <person name="Lipzen A."/>
            <person name="Meier-Kolthoff J.P."/>
            <person name="Ohm R.A."/>
            <person name="Otillar R.P."/>
            <person name="Pangilinan J."/>
            <person name="Peng Y."/>
            <person name="Rokas A."/>
            <person name="Rosa C.A."/>
            <person name="Scheuner C."/>
            <person name="Sibirny A.A."/>
            <person name="Slot J.C."/>
            <person name="Stielow J.B."/>
            <person name="Sun H."/>
            <person name="Kurtzman C.P."/>
            <person name="Blackwell M."/>
            <person name="Grigoriev I.V."/>
            <person name="Jeffries T.W."/>
        </authorList>
    </citation>
    <scope>NUCLEOTIDE SEQUENCE [LARGE SCALE GENOMIC DNA]</scope>
    <source>
        <strain evidence="2">NRRL Y-2460</strain>
    </source>
</reference>
<evidence type="ECO:0000313" key="2">
    <source>
        <dbReference type="Proteomes" id="UP000094236"/>
    </source>
</evidence>
<protein>
    <submittedName>
        <fullName evidence="1">Uncharacterized protein</fullName>
    </submittedName>
</protein>
<dbReference type="EMBL" id="KV454018">
    <property type="protein sequence ID" value="ODV93232.1"/>
    <property type="molecule type" value="Genomic_DNA"/>
</dbReference>
<gene>
    <name evidence="1" type="ORF">PACTADRAFT_51850</name>
</gene>
<accession>A0A1E4TND1</accession>
<name>A0A1E4TND1_PACTA</name>
<evidence type="ECO:0000313" key="1">
    <source>
        <dbReference type="EMBL" id="ODV93232.1"/>
    </source>
</evidence>
<sequence>MDYDGYTVLKQVRSISDLPSALEINSKTFHLKLAFYLLTIYKDPYKTHIPPQLLVTDFTENKEIRSSLIPIDCDFGDVEKSQVLSQGNFFFNISLEYMQLAEFLNEVAKIIGRRPNPSHLTDCMLTKLPGYSIFYRKLHDVVKASEPKVTRLPKDENTLEPKIPEEAAAAAAAAAAPPVNKKRKVNPAFLFNGSRTHGNNNVDTQQLLNDQLSGSTQLFNDFEQDILFEENEEDVDFITTTISLKDLIRTSSSKTNNNKILEVKGYLINYDHSYGKNNYIFVENLSLKKINSNNSIVINTSSQQPHISLKANKLLERPITLKIKKEFKQIGNLWKAFYHLIEIV</sequence>
<keyword evidence="2" id="KW-1185">Reference proteome</keyword>
<dbReference type="AlphaFoldDB" id="A0A1E4TND1"/>